<dbReference type="PROSITE" id="PS50940">
    <property type="entry name" value="CHIT_BIND_II"/>
    <property type="match status" value="1"/>
</dbReference>
<reference evidence="3" key="1">
    <citation type="submission" date="2015-03" db="EMBL/GenBank/DDBJ databases">
        <title>Emergence of plasmid-mediated VIM-4 carbapenemase in Citrobacter freundii, co-harbouring armA, CTX-M-3, TEM-1 and QnrB at a cancer centre in Bulgaria.</title>
        <authorList>
            <person name="Sabtcheva S.D."/>
            <person name="Ivanov I.N."/>
        </authorList>
    </citation>
    <scope>NUCLEOTIDE SEQUENCE</scope>
</reference>
<dbReference type="EMBL" id="KP895832">
    <property type="protein sequence ID" value="ALA22869.1"/>
    <property type="molecule type" value="mRNA"/>
</dbReference>
<dbReference type="GO" id="GO:0008061">
    <property type="term" value="F:chitin binding"/>
    <property type="evidence" value="ECO:0007669"/>
    <property type="project" value="InterPro"/>
</dbReference>
<evidence type="ECO:0000256" key="1">
    <source>
        <dbReference type="SAM" id="SignalP"/>
    </source>
</evidence>
<feature type="domain" description="Chitin-binding type-2" evidence="2">
    <location>
        <begin position="53"/>
        <end position="99"/>
    </location>
</feature>
<dbReference type="GO" id="GO:0005576">
    <property type="term" value="C:extracellular region"/>
    <property type="evidence" value="ECO:0007669"/>
    <property type="project" value="InterPro"/>
</dbReference>
<dbReference type="Pfam" id="PF01607">
    <property type="entry name" value="CBM_14"/>
    <property type="match status" value="1"/>
</dbReference>
<accession>A0A0K2DQU7</accession>
<feature type="signal peptide" evidence="1">
    <location>
        <begin position="1"/>
        <end position="21"/>
    </location>
</feature>
<feature type="chain" id="PRO_5005474967" evidence="1">
    <location>
        <begin position="22"/>
        <end position="99"/>
    </location>
</feature>
<proteinExistence type="evidence at transcript level"/>
<dbReference type="SMR" id="A0A0K2DQU7"/>
<dbReference type="Gene3D" id="2.170.140.10">
    <property type="entry name" value="Chitin binding domain"/>
    <property type="match status" value="1"/>
</dbReference>
<dbReference type="OrthoDB" id="439917at2759"/>
<keyword evidence="1" id="KW-0732">Signal</keyword>
<name>A0A0K2DQU7_DERPT</name>
<dbReference type="SUPFAM" id="SSF57625">
    <property type="entry name" value="Invertebrate chitin-binding proteins"/>
    <property type="match status" value="1"/>
</dbReference>
<dbReference type="AlphaFoldDB" id="A0A0K2DQU7"/>
<dbReference type="InterPro" id="IPR002557">
    <property type="entry name" value="Chitin-bd_dom"/>
</dbReference>
<evidence type="ECO:0000259" key="2">
    <source>
        <dbReference type="PROSITE" id="PS50940"/>
    </source>
</evidence>
<dbReference type="InterPro" id="IPR036508">
    <property type="entry name" value="Chitin-bd_dom_sf"/>
</dbReference>
<protein>
    <submittedName>
        <fullName evidence="3">Der p23.2 allergen</fullName>
    </submittedName>
</protein>
<sequence length="99" mass="11291">MKFNIIIVFISLAILVHSSYAANDNNNDDPTTIDVKTSTVLPTTVTTKQPDDEFECPTRFGYFADPKDPHKFYICSNWEAVHKDCPGNTRWNEDEETCT</sequence>
<dbReference type="Allergome" id="5747">
    <property type="allergen name" value="Der p 23"/>
</dbReference>
<organism evidence="3">
    <name type="scientific">Dermatophagoides pteronyssinus</name>
    <name type="common">European house dust mite</name>
    <dbReference type="NCBI Taxonomy" id="6956"/>
    <lineage>
        <taxon>Eukaryota</taxon>
        <taxon>Metazoa</taxon>
        <taxon>Ecdysozoa</taxon>
        <taxon>Arthropoda</taxon>
        <taxon>Chelicerata</taxon>
        <taxon>Arachnida</taxon>
        <taxon>Acari</taxon>
        <taxon>Acariformes</taxon>
        <taxon>Sarcoptiformes</taxon>
        <taxon>Astigmata</taxon>
        <taxon>Psoroptidia</taxon>
        <taxon>Analgoidea</taxon>
        <taxon>Pyroglyphidae</taxon>
        <taxon>Dermatophagoidinae</taxon>
        <taxon>Dermatophagoides</taxon>
    </lineage>
</organism>
<evidence type="ECO:0000313" key="3">
    <source>
        <dbReference type="EMBL" id="ALA22869.1"/>
    </source>
</evidence>